<dbReference type="SUPFAM" id="SSF46785">
    <property type="entry name" value="Winged helix' DNA-binding domain"/>
    <property type="match status" value="1"/>
</dbReference>
<name>D1GF67_9VIRU</name>
<organism evidence="1 2">
    <name type="scientific">Sulfolobus spindle-shaped virus 7</name>
    <dbReference type="NCBI Taxonomy" id="693628"/>
    <lineage>
        <taxon>Viruses</taxon>
        <taxon>Viruses incertae sedis</taxon>
        <taxon>Fuselloviridae</taxon>
        <taxon>Alphafusellovirus</taxon>
        <taxon>Alphafusellovirus hengillense</taxon>
    </lineage>
</organism>
<dbReference type="GeneID" id="8676853"/>
<dbReference type="InterPro" id="IPR036390">
    <property type="entry name" value="WH_DNA-bd_sf"/>
</dbReference>
<dbReference type="EMBL" id="FJ870916">
    <property type="protein sequence ID" value="ACZ35786.1"/>
    <property type="molecule type" value="Genomic_DNA"/>
</dbReference>
<proteinExistence type="predicted"/>
<dbReference type="Proteomes" id="UP000000512">
    <property type="component" value="Segment"/>
</dbReference>
<evidence type="ECO:0000313" key="2">
    <source>
        <dbReference type="Proteomes" id="UP000000512"/>
    </source>
</evidence>
<dbReference type="Gene3D" id="1.10.10.10">
    <property type="entry name" value="Winged helix-like DNA-binding domain superfamily/Winged helix DNA-binding domain"/>
    <property type="match status" value="1"/>
</dbReference>
<reference evidence="1 2" key="1">
    <citation type="journal article" date="2009" name="Environ. Microbiol.">
        <title>Four newly isolated fuselloviruses from extreme geothermal environments reveal unusual morphologies and a possible interviral recombination mechanism.</title>
        <authorList>
            <person name="Redder P."/>
            <person name="Peng X."/>
            <person name="Brugger K."/>
            <person name="Shah S.A."/>
            <person name="Roesch F."/>
            <person name="Greve B."/>
            <person name="She Q."/>
            <person name="Schleper C."/>
            <person name="Forterre P."/>
            <person name="Garrett R.A."/>
            <person name="Prangishvili D."/>
        </authorList>
    </citation>
    <scope>NUCLEOTIDE SEQUENCE [LARGE SCALE GENOMIC DNA]</scope>
</reference>
<dbReference type="RefSeq" id="YP_003331499.1">
    <property type="nucleotide sequence ID" value="NC_013588.1"/>
</dbReference>
<sequence length="110" mass="13029">MMNIEEYMKTEITNKLISTPMKLLLIIGLLYEETQEWPGVSEIYTQINRNTHVWYNWQDFFLQQGLIEIKETKSAVGSTKKIVILTEKGRKIYELLKDCMDRLALIENEK</sequence>
<protein>
    <submittedName>
        <fullName evidence="1">Uncharacterized protein</fullName>
    </submittedName>
</protein>
<dbReference type="KEGG" id="vg:8676853"/>
<keyword evidence="2" id="KW-1185">Reference proteome</keyword>
<dbReference type="InterPro" id="IPR036388">
    <property type="entry name" value="WH-like_DNA-bd_sf"/>
</dbReference>
<accession>D1GF67</accession>
<evidence type="ECO:0000313" key="1">
    <source>
        <dbReference type="EMBL" id="ACZ35786.1"/>
    </source>
</evidence>